<keyword evidence="2" id="KW-1185">Reference proteome</keyword>
<protein>
    <submittedName>
        <fullName evidence="1">Uncharacterized protein</fullName>
    </submittedName>
</protein>
<sequence length="48" mass="5954">MKKTIFIENFVYTSHFTLLCLKKIKLMKISQYRENKVKVRKTCYFSRF</sequence>
<name>A0A5B7D1D2_PORTR</name>
<dbReference type="AlphaFoldDB" id="A0A5B7D1D2"/>
<reference evidence="1 2" key="1">
    <citation type="submission" date="2019-05" db="EMBL/GenBank/DDBJ databases">
        <title>Another draft genome of Portunus trituberculatus and its Hox gene families provides insights of decapod evolution.</title>
        <authorList>
            <person name="Jeong J.-H."/>
            <person name="Song I."/>
            <person name="Kim S."/>
            <person name="Choi T."/>
            <person name="Kim D."/>
            <person name="Ryu S."/>
            <person name="Kim W."/>
        </authorList>
    </citation>
    <scope>NUCLEOTIDE SEQUENCE [LARGE SCALE GENOMIC DNA]</scope>
    <source>
        <tissue evidence="1">Muscle</tissue>
    </source>
</reference>
<proteinExistence type="predicted"/>
<evidence type="ECO:0000313" key="2">
    <source>
        <dbReference type="Proteomes" id="UP000324222"/>
    </source>
</evidence>
<dbReference type="EMBL" id="VSRR010000289">
    <property type="protein sequence ID" value="MPC13543.1"/>
    <property type="molecule type" value="Genomic_DNA"/>
</dbReference>
<comment type="caution">
    <text evidence="1">The sequence shown here is derived from an EMBL/GenBank/DDBJ whole genome shotgun (WGS) entry which is preliminary data.</text>
</comment>
<dbReference type="Proteomes" id="UP000324222">
    <property type="component" value="Unassembled WGS sequence"/>
</dbReference>
<organism evidence="1 2">
    <name type="scientific">Portunus trituberculatus</name>
    <name type="common">Swimming crab</name>
    <name type="synonym">Neptunus trituberculatus</name>
    <dbReference type="NCBI Taxonomy" id="210409"/>
    <lineage>
        <taxon>Eukaryota</taxon>
        <taxon>Metazoa</taxon>
        <taxon>Ecdysozoa</taxon>
        <taxon>Arthropoda</taxon>
        <taxon>Crustacea</taxon>
        <taxon>Multicrustacea</taxon>
        <taxon>Malacostraca</taxon>
        <taxon>Eumalacostraca</taxon>
        <taxon>Eucarida</taxon>
        <taxon>Decapoda</taxon>
        <taxon>Pleocyemata</taxon>
        <taxon>Brachyura</taxon>
        <taxon>Eubrachyura</taxon>
        <taxon>Portunoidea</taxon>
        <taxon>Portunidae</taxon>
        <taxon>Portuninae</taxon>
        <taxon>Portunus</taxon>
    </lineage>
</organism>
<accession>A0A5B7D1D2</accession>
<gene>
    <name evidence="1" type="ORF">E2C01_006281</name>
</gene>
<evidence type="ECO:0000313" key="1">
    <source>
        <dbReference type="EMBL" id="MPC13543.1"/>
    </source>
</evidence>